<name>A0A9K3PFM5_9STRA</name>
<gene>
    <name evidence="4" type="ORF">IV203_033174</name>
</gene>
<protein>
    <submittedName>
        <fullName evidence="4">Uncharacterized protein</fullName>
    </submittedName>
</protein>
<feature type="coiled-coil region" evidence="1">
    <location>
        <begin position="276"/>
        <end position="303"/>
    </location>
</feature>
<keyword evidence="5" id="KW-1185">Reference proteome</keyword>
<dbReference type="EMBL" id="JAGRRH010000022">
    <property type="protein sequence ID" value="KAG7345643.1"/>
    <property type="molecule type" value="Genomic_DNA"/>
</dbReference>
<evidence type="ECO:0000256" key="2">
    <source>
        <dbReference type="SAM" id="MobiDB-lite"/>
    </source>
</evidence>
<feature type="compositionally biased region" description="Polar residues" evidence="2">
    <location>
        <begin position="112"/>
        <end position="141"/>
    </location>
</feature>
<dbReference type="Proteomes" id="UP000693970">
    <property type="component" value="Unassembled WGS sequence"/>
</dbReference>
<accession>A0A9K3PFM5</accession>
<organism evidence="4 5">
    <name type="scientific">Nitzschia inconspicua</name>
    <dbReference type="NCBI Taxonomy" id="303405"/>
    <lineage>
        <taxon>Eukaryota</taxon>
        <taxon>Sar</taxon>
        <taxon>Stramenopiles</taxon>
        <taxon>Ochrophyta</taxon>
        <taxon>Bacillariophyta</taxon>
        <taxon>Bacillariophyceae</taxon>
        <taxon>Bacillariophycidae</taxon>
        <taxon>Bacillariales</taxon>
        <taxon>Bacillariaceae</taxon>
        <taxon>Nitzschia</taxon>
    </lineage>
</organism>
<feature type="region of interest" description="Disordered" evidence="2">
    <location>
        <begin position="68"/>
        <end position="147"/>
    </location>
</feature>
<sequence length="398" mass="44847">MTRHAVVSVGILLSLQSLSEAFVFAPSKTEVLRDATRKSGSWRLYYNENPFNSDNVTVVASTASNWSISSNESSNVHPMKSQSPPMATTTSSKDSSTNNDKKAQKQLLLPSTYKNSTQSNVTNATPSHQEWPTDQQIIESQKTSKRRRRSKLMHKGVVIIDRIRARWRIFMESQRVLNPGMKFRVRLGVAVVTIASVLSVILTPAVRGGKGGITSILVLLQKWVAHRGFQGIAALGRSVAYVWALFVAYPRMLDRRAADKKKRDRDKATERWRVYLRSLAAEVVRLRQELSSIDGEIRAFRREIISLKATLTKFDGEGTNGEDGDEETKHRKNRSWNADIQEAITQEMTHLTQLREDTKQALAAARQTWSEMRAKSPLEAWEADDFLLVSSHNSLPPT</sequence>
<proteinExistence type="predicted"/>
<evidence type="ECO:0000313" key="5">
    <source>
        <dbReference type="Proteomes" id="UP000693970"/>
    </source>
</evidence>
<evidence type="ECO:0000256" key="1">
    <source>
        <dbReference type="SAM" id="Coils"/>
    </source>
</evidence>
<reference evidence="4" key="2">
    <citation type="submission" date="2021-04" db="EMBL/GenBank/DDBJ databases">
        <authorList>
            <person name="Podell S."/>
        </authorList>
    </citation>
    <scope>NUCLEOTIDE SEQUENCE</scope>
    <source>
        <strain evidence="4">Hildebrandi</strain>
    </source>
</reference>
<evidence type="ECO:0000313" key="4">
    <source>
        <dbReference type="EMBL" id="KAG7345643.1"/>
    </source>
</evidence>
<feature type="compositionally biased region" description="Low complexity" evidence="2">
    <location>
        <begin position="88"/>
        <end position="98"/>
    </location>
</feature>
<dbReference type="OrthoDB" id="49172at2759"/>
<evidence type="ECO:0000256" key="3">
    <source>
        <dbReference type="SAM" id="SignalP"/>
    </source>
</evidence>
<keyword evidence="3" id="KW-0732">Signal</keyword>
<dbReference type="AlphaFoldDB" id="A0A9K3PFM5"/>
<feature type="signal peptide" evidence="3">
    <location>
        <begin position="1"/>
        <end position="21"/>
    </location>
</feature>
<reference evidence="4" key="1">
    <citation type="journal article" date="2021" name="Sci. Rep.">
        <title>Diploid genomic architecture of Nitzschia inconspicua, an elite biomass production diatom.</title>
        <authorList>
            <person name="Oliver A."/>
            <person name="Podell S."/>
            <person name="Pinowska A."/>
            <person name="Traller J.C."/>
            <person name="Smith S.R."/>
            <person name="McClure R."/>
            <person name="Beliaev A."/>
            <person name="Bohutskyi P."/>
            <person name="Hill E.A."/>
            <person name="Rabines A."/>
            <person name="Zheng H."/>
            <person name="Allen L.Z."/>
            <person name="Kuo A."/>
            <person name="Grigoriev I.V."/>
            <person name="Allen A.E."/>
            <person name="Hazlebeck D."/>
            <person name="Allen E.E."/>
        </authorList>
    </citation>
    <scope>NUCLEOTIDE SEQUENCE</scope>
    <source>
        <strain evidence="4">Hildebrandi</strain>
    </source>
</reference>
<comment type="caution">
    <text evidence="4">The sequence shown here is derived from an EMBL/GenBank/DDBJ whole genome shotgun (WGS) entry which is preliminary data.</text>
</comment>
<feature type="chain" id="PRO_5039923893" evidence="3">
    <location>
        <begin position="22"/>
        <end position="398"/>
    </location>
</feature>
<keyword evidence="1" id="KW-0175">Coiled coil</keyword>